<dbReference type="RefSeq" id="WP_172236397.1">
    <property type="nucleotide sequence ID" value="NZ_JABFDP010000008.1"/>
</dbReference>
<comment type="caution">
    <text evidence="8">The sequence shown here is derived from an EMBL/GenBank/DDBJ whole genome shotgun (WGS) entry which is preliminary data.</text>
</comment>
<evidence type="ECO:0000256" key="4">
    <source>
        <dbReference type="ARBA" id="ARBA00023267"/>
    </source>
</evidence>
<feature type="domain" description="BPL/LPL catalytic" evidence="7">
    <location>
        <begin position="1"/>
        <end position="196"/>
    </location>
</feature>
<keyword evidence="4" id="KW-0092">Biotin</keyword>
<accession>A0ABS5G3T7</accession>
<gene>
    <name evidence="8" type="ORF">JQ619_09365</name>
</gene>
<dbReference type="Gene3D" id="2.30.30.100">
    <property type="match status" value="1"/>
</dbReference>
<dbReference type="PROSITE" id="PS51733">
    <property type="entry name" value="BPL_LPL_CATALYTIC"/>
    <property type="match status" value="1"/>
</dbReference>
<dbReference type="Pfam" id="PF03099">
    <property type="entry name" value="BPL_LplA_LipB"/>
    <property type="match status" value="1"/>
</dbReference>
<dbReference type="PANTHER" id="PTHR12835">
    <property type="entry name" value="BIOTIN PROTEIN LIGASE"/>
    <property type="match status" value="1"/>
</dbReference>
<dbReference type="SUPFAM" id="SSF50037">
    <property type="entry name" value="C-terminal domain of transcriptional repressors"/>
    <property type="match status" value="1"/>
</dbReference>
<comment type="catalytic activity">
    <reaction evidence="6">
        <text>biotin + L-lysyl-[protein] + ATP = N(6)-biotinyl-L-lysyl-[protein] + AMP + diphosphate + H(+)</text>
        <dbReference type="Rhea" id="RHEA:11756"/>
        <dbReference type="Rhea" id="RHEA-COMP:9752"/>
        <dbReference type="Rhea" id="RHEA-COMP:10505"/>
        <dbReference type="ChEBI" id="CHEBI:15378"/>
        <dbReference type="ChEBI" id="CHEBI:29969"/>
        <dbReference type="ChEBI" id="CHEBI:30616"/>
        <dbReference type="ChEBI" id="CHEBI:33019"/>
        <dbReference type="ChEBI" id="CHEBI:57586"/>
        <dbReference type="ChEBI" id="CHEBI:83144"/>
        <dbReference type="ChEBI" id="CHEBI:456215"/>
        <dbReference type="EC" id="6.3.4.15"/>
    </reaction>
</comment>
<dbReference type="InterPro" id="IPR008988">
    <property type="entry name" value="Transcriptional_repressor_C"/>
</dbReference>
<evidence type="ECO:0000256" key="5">
    <source>
        <dbReference type="ARBA" id="ARBA00024227"/>
    </source>
</evidence>
<reference evidence="9" key="1">
    <citation type="journal article" date="2021" name="ISME J.">
        <title>Evolutionary origin and ecological implication of a unique nif island in free-living Bradyrhizobium lineages.</title>
        <authorList>
            <person name="Tao J."/>
        </authorList>
    </citation>
    <scope>NUCLEOTIDE SEQUENCE [LARGE SCALE GENOMIC DNA]</scope>
    <source>
        <strain evidence="9">SZCCT0094</strain>
    </source>
</reference>
<dbReference type="Gene3D" id="3.30.930.10">
    <property type="entry name" value="Bira Bifunctional Protein, Domain 2"/>
    <property type="match status" value="1"/>
</dbReference>
<dbReference type="Pfam" id="PF02237">
    <property type="entry name" value="BPL_C"/>
    <property type="match status" value="1"/>
</dbReference>
<dbReference type="EMBL" id="JAFCLK010000007">
    <property type="protein sequence ID" value="MBR1135977.1"/>
    <property type="molecule type" value="Genomic_DNA"/>
</dbReference>
<evidence type="ECO:0000256" key="3">
    <source>
        <dbReference type="ARBA" id="ARBA00022840"/>
    </source>
</evidence>
<evidence type="ECO:0000313" key="9">
    <source>
        <dbReference type="Proteomes" id="UP001314635"/>
    </source>
</evidence>
<proteinExistence type="predicted"/>
<dbReference type="NCBIfam" id="TIGR00121">
    <property type="entry name" value="birA_ligase"/>
    <property type="match status" value="1"/>
</dbReference>
<dbReference type="CDD" id="cd16442">
    <property type="entry name" value="BPL"/>
    <property type="match status" value="1"/>
</dbReference>
<dbReference type="EC" id="6.3.4.15" evidence="5"/>
<dbReference type="PANTHER" id="PTHR12835:SF5">
    <property type="entry name" value="BIOTIN--PROTEIN LIGASE"/>
    <property type="match status" value="1"/>
</dbReference>
<evidence type="ECO:0000256" key="1">
    <source>
        <dbReference type="ARBA" id="ARBA00022598"/>
    </source>
</evidence>
<protein>
    <recommendedName>
        <fullName evidence="5">biotin--[biotin carboxyl-carrier protein] ligase</fullName>
        <ecNumber evidence="5">6.3.4.15</ecNumber>
    </recommendedName>
</protein>
<evidence type="ECO:0000313" key="8">
    <source>
        <dbReference type="EMBL" id="MBR1135977.1"/>
    </source>
</evidence>
<organism evidence="8 9">
    <name type="scientific">Bradyrhizobium denitrificans</name>
    <dbReference type="NCBI Taxonomy" id="2734912"/>
    <lineage>
        <taxon>Bacteria</taxon>
        <taxon>Pseudomonadati</taxon>
        <taxon>Pseudomonadota</taxon>
        <taxon>Alphaproteobacteria</taxon>
        <taxon>Hyphomicrobiales</taxon>
        <taxon>Nitrobacteraceae</taxon>
        <taxon>Bradyrhizobium</taxon>
    </lineage>
</organism>
<dbReference type="InterPro" id="IPR004143">
    <property type="entry name" value="BPL_LPL_catalytic"/>
</dbReference>
<sequence>MPFALGARAAARGYGLVVFDQAGSTNIEALASARQGARAPCWFVTTEQTAGRGRRQRPWVAPRGNLASSVLEVLNVAPVVAATLGFAACLAIENALRQVSREAVLRSGGSSALDFAVKWPNDVLAGGRKIVGMLLEAEQVAGGLAVVAGIGTNVVAAPTDTPTPAVSLRDLGVEVSAEDLFSALSESWVEYFGIWNEGRGFADIRRLWLERAAGLGQPVAIRSGHAIIEGIFDTIDEQGCMLVRTAEGRLEPITAGDVHFGSVASKGAV</sequence>
<keyword evidence="1 8" id="KW-0436">Ligase</keyword>
<keyword evidence="9" id="KW-1185">Reference proteome</keyword>
<evidence type="ECO:0000256" key="6">
    <source>
        <dbReference type="ARBA" id="ARBA00047846"/>
    </source>
</evidence>
<dbReference type="InterPro" id="IPR004408">
    <property type="entry name" value="Biotin_CoA_COase_ligase"/>
</dbReference>
<evidence type="ECO:0000256" key="2">
    <source>
        <dbReference type="ARBA" id="ARBA00022741"/>
    </source>
</evidence>
<evidence type="ECO:0000259" key="7">
    <source>
        <dbReference type="PROSITE" id="PS51733"/>
    </source>
</evidence>
<name>A0ABS5G3T7_9BRAD</name>
<dbReference type="SUPFAM" id="SSF55681">
    <property type="entry name" value="Class II aaRS and biotin synthetases"/>
    <property type="match status" value="1"/>
</dbReference>
<keyword evidence="2" id="KW-0547">Nucleotide-binding</keyword>
<dbReference type="Proteomes" id="UP001314635">
    <property type="component" value="Unassembled WGS sequence"/>
</dbReference>
<dbReference type="InterPro" id="IPR003142">
    <property type="entry name" value="BPL_C"/>
</dbReference>
<dbReference type="InterPro" id="IPR045864">
    <property type="entry name" value="aa-tRNA-synth_II/BPL/LPL"/>
</dbReference>
<dbReference type="GO" id="GO:0004077">
    <property type="term" value="F:biotin--[biotin carboxyl-carrier protein] ligase activity"/>
    <property type="evidence" value="ECO:0007669"/>
    <property type="project" value="UniProtKB-EC"/>
</dbReference>
<keyword evidence="3" id="KW-0067">ATP-binding</keyword>